<name>A0A382MZQ6_9ZZZZ</name>
<dbReference type="EMBL" id="UINC01096944">
    <property type="protein sequence ID" value="SVC54246.1"/>
    <property type="molecule type" value="Genomic_DNA"/>
</dbReference>
<gene>
    <name evidence="1" type="ORF">METZ01_LOCUS307100</name>
</gene>
<sequence length="35" mass="4049">WEFSNITFDYELSNKSYNLSLIPAAPLPITDMLFP</sequence>
<accession>A0A382MZQ6</accession>
<feature type="non-terminal residue" evidence="1">
    <location>
        <position position="1"/>
    </location>
</feature>
<evidence type="ECO:0000313" key="1">
    <source>
        <dbReference type="EMBL" id="SVC54246.1"/>
    </source>
</evidence>
<organism evidence="1">
    <name type="scientific">marine metagenome</name>
    <dbReference type="NCBI Taxonomy" id="408172"/>
    <lineage>
        <taxon>unclassified sequences</taxon>
        <taxon>metagenomes</taxon>
        <taxon>ecological metagenomes</taxon>
    </lineage>
</organism>
<reference evidence="1" key="1">
    <citation type="submission" date="2018-05" db="EMBL/GenBank/DDBJ databases">
        <authorList>
            <person name="Lanie J.A."/>
            <person name="Ng W.-L."/>
            <person name="Kazmierczak K.M."/>
            <person name="Andrzejewski T.M."/>
            <person name="Davidsen T.M."/>
            <person name="Wayne K.J."/>
            <person name="Tettelin H."/>
            <person name="Glass J.I."/>
            <person name="Rusch D."/>
            <person name="Podicherti R."/>
            <person name="Tsui H.-C.T."/>
            <person name="Winkler M.E."/>
        </authorList>
    </citation>
    <scope>NUCLEOTIDE SEQUENCE</scope>
</reference>
<protein>
    <submittedName>
        <fullName evidence="1">Uncharacterized protein</fullName>
    </submittedName>
</protein>
<dbReference type="AlphaFoldDB" id="A0A382MZQ6"/>
<proteinExistence type="predicted"/>